<dbReference type="EMBL" id="CADCVW010000027">
    <property type="protein sequence ID" value="CAA9488474.1"/>
    <property type="molecule type" value="Genomic_DNA"/>
</dbReference>
<evidence type="ECO:0000313" key="2">
    <source>
        <dbReference type="EMBL" id="CAA9488474.1"/>
    </source>
</evidence>
<feature type="region of interest" description="Disordered" evidence="1">
    <location>
        <begin position="137"/>
        <end position="162"/>
    </location>
</feature>
<proteinExistence type="predicted"/>
<feature type="non-terminal residue" evidence="2">
    <location>
        <position position="1"/>
    </location>
</feature>
<dbReference type="AlphaFoldDB" id="A0A6J4S4A7"/>
<accession>A0A6J4S4A7</accession>
<reference evidence="2" key="1">
    <citation type="submission" date="2020-02" db="EMBL/GenBank/DDBJ databases">
        <authorList>
            <person name="Meier V. D."/>
        </authorList>
    </citation>
    <scope>NUCLEOTIDE SEQUENCE</scope>
    <source>
        <strain evidence="2">AVDCRST_MAG39</strain>
    </source>
</reference>
<evidence type="ECO:0000256" key="1">
    <source>
        <dbReference type="SAM" id="MobiDB-lite"/>
    </source>
</evidence>
<sequence length="162" mass="17902">WIESCRGMVEWAPCSTWSRTMCITRAMRPPTVGWCCPASARGRARSRRRPRRSSSCWKARSCTASTGAASACGRASSYSSTRVRLARRRCGAAFRRWACACTCRAPRRRGSPPTCCSGAPCSCRGARARSAGCWRTQRGASRTIRRSAPPPPDRWSARRGRP</sequence>
<feature type="non-terminal residue" evidence="2">
    <location>
        <position position="162"/>
    </location>
</feature>
<organism evidence="2">
    <name type="scientific">uncultured Sphingomonadaceae bacterium</name>
    <dbReference type="NCBI Taxonomy" id="169976"/>
    <lineage>
        <taxon>Bacteria</taxon>
        <taxon>Pseudomonadati</taxon>
        <taxon>Pseudomonadota</taxon>
        <taxon>Alphaproteobacteria</taxon>
        <taxon>Sphingomonadales</taxon>
        <taxon>Sphingomonadaceae</taxon>
        <taxon>environmental samples</taxon>
    </lineage>
</organism>
<name>A0A6J4S4A7_9SPHN</name>
<protein>
    <submittedName>
        <fullName evidence="2">Uncharacterized protein</fullName>
    </submittedName>
</protein>
<gene>
    <name evidence="2" type="ORF">AVDCRST_MAG39-611</name>
</gene>